<dbReference type="Proteomes" id="UP000241769">
    <property type="component" value="Unassembled WGS sequence"/>
</dbReference>
<evidence type="ECO:0000259" key="2">
    <source>
        <dbReference type="Pfam" id="PF21588"/>
    </source>
</evidence>
<dbReference type="PANTHER" id="PTHR34033:SF1">
    <property type="entry name" value="AP-5 COMPLEX SUBUNIT BETA-1"/>
    <property type="match status" value="1"/>
</dbReference>
<dbReference type="GO" id="GO:0030119">
    <property type="term" value="C:AP-type membrane coat adaptor complex"/>
    <property type="evidence" value="ECO:0007669"/>
    <property type="project" value="TreeGrafter"/>
</dbReference>
<feature type="region of interest" description="Disordered" evidence="1">
    <location>
        <begin position="137"/>
        <end position="156"/>
    </location>
</feature>
<evidence type="ECO:0000259" key="3">
    <source>
        <dbReference type="Pfam" id="PF21590"/>
    </source>
</evidence>
<evidence type="ECO:0000256" key="1">
    <source>
        <dbReference type="SAM" id="MobiDB-lite"/>
    </source>
</evidence>
<dbReference type="AlphaFoldDB" id="A0A2P6MRV1"/>
<dbReference type="FunCoup" id="A0A2P6MRV1">
    <property type="interactions" value="2"/>
</dbReference>
<dbReference type="EMBL" id="MDYQ01000463">
    <property type="protein sequence ID" value="PRP74413.1"/>
    <property type="molecule type" value="Genomic_DNA"/>
</dbReference>
<dbReference type="PANTHER" id="PTHR34033">
    <property type="entry name" value="AP-5 COMPLEX SUBUNIT BETA-1"/>
    <property type="match status" value="1"/>
</dbReference>
<dbReference type="InterPro" id="IPR048981">
    <property type="entry name" value="AP5B1_C"/>
</dbReference>
<dbReference type="InterPro" id="IPR038741">
    <property type="entry name" value="AP5B1"/>
</dbReference>
<comment type="caution">
    <text evidence="4">The sequence shown here is derived from an EMBL/GenBank/DDBJ whole genome shotgun (WGS) entry which is preliminary data.</text>
</comment>
<keyword evidence="5" id="KW-1185">Reference proteome</keyword>
<feature type="compositionally biased region" description="Low complexity" evidence="1">
    <location>
        <begin position="145"/>
        <end position="156"/>
    </location>
</feature>
<dbReference type="Pfam" id="PF21588">
    <property type="entry name" value="AP5B1_middle"/>
    <property type="match status" value="1"/>
</dbReference>
<feature type="domain" description="AP5B1 C-terminal" evidence="3">
    <location>
        <begin position="876"/>
        <end position="967"/>
    </location>
</feature>
<proteinExistence type="predicted"/>
<name>A0A2P6MRV1_9EUKA</name>
<accession>A0A2P6MRV1</accession>
<dbReference type="InParanoid" id="A0A2P6MRV1"/>
<gene>
    <name evidence="4" type="ORF">PROFUN_06542</name>
</gene>
<dbReference type="STRING" id="1890364.A0A2P6MRV1"/>
<dbReference type="InterPro" id="IPR048979">
    <property type="entry name" value="AP5B1_middle"/>
</dbReference>
<feature type="domain" description="AP5B1 middle" evidence="2">
    <location>
        <begin position="270"/>
        <end position="671"/>
    </location>
</feature>
<reference evidence="4 5" key="1">
    <citation type="journal article" date="2018" name="Genome Biol. Evol.">
        <title>Multiple Roots of Fruiting Body Formation in Amoebozoa.</title>
        <authorList>
            <person name="Hillmann F."/>
            <person name="Forbes G."/>
            <person name="Novohradska S."/>
            <person name="Ferling I."/>
            <person name="Riege K."/>
            <person name="Groth M."/>
            <person name="Westermann M."/>
            <person name="Marz M."/>
            <person name="Spaller T."/>
            <person name="Winckler T."/>
            <person name="Schaap P."/>
            <person name="Glockner G."/>
        </authorList>
    </citation>
    <scope>NUCLEOTIDE SEQUENCE [LARGE SCALE GENOMIC DNA]</scope>
    <source>
        <strain evidence="4 5">Jena</strain>
    </source>
</reference>
<dbReference type="Pfam" id="PF21590">
    <property type="entry name" value="AP5B1_C"/>
    <property type="match status" value="1"/>
</dbReference>
<evidence type="ECO:0000313" key="4">
    <source>
        <dbReference type="EMBL" id="PRP74413.1"/>
    </source>
</evidence>
<protein>
    <submittedName>
        <fullName evidence="4">AP-5 complex subunit beta-1-like</fullName>
    </submittedName>
</protein>
<dbReference type="GO" id="GO:0016197">
    <property type="term" value="P:endosomal transport"/>
    <property type="evidence" value="ECO:0007669"/>
    <property type="project" value="InterPro"/>
</dbReference>
<dbReference type="OrthoDB" id="646197at2759"/>
<organism evidence="4 5">
    <name type="scientific">Planoprotostelium fungivorum</name>
    <dbReference type="NCBI Taxonomy" id="1890364"/>
    <lineage>
        <taxon>Eukaryota</taxon>
        <taxon>Amoebozoa</taxon>
        <taxon>Evosea</taxon>
        <taxon>Variosea</taxon>
        <taxon>Cavosteliida</taxon>
        <taxon>Cavosteliaceae</taxon>
        <taxon>Planoprotostelium</taxon>
    </lineage>
</organism>
<sequence>MEKKDKEELLLRIQNGLKAEDVIQLLNVNIQERLLNNLIKSSASLFSSNQNAISSCQVPCQILVTLTTMMIEGDCLTRYPRHLESLVSLFLEIIDNISVGNDREYRETACQCLHELELNFPGLLCGNDIPPSEVSISPHNSPVHSTQSSSSSITNSTGGTLGRLFRYCESEATHAIQSYLSLFSLLLHHRTLLMSRSVAHFVTLFPPEIPFSLPSQIIPPLPLSVYAAGVTSGDVRNLNPPFWCQRPAEDSENSPDGQVTKRFPEPVYNEITRCLALLMDSCGTTLNQWGISYVFSRMLPFVYLCDLPREAFQHHFWRYSSCHHLLLFHDILLMHLNFPEIFTAEQQESLVSRLLHFTKISTMSVEQRSLSVRIFLDFPFRNGLVVESNPRGCNRADDVILRHRRSALQLNPMYPNFYPTTFDPLQLKYTKIFALIECFLSDEQTILPTAQLLEVLKCLKGYELWSSQSTTVAIVFHYLLLLMLKFPILFSDVQRYIVDTMMNRPQFGRNFIEISQKISQIFTTLQTRPVPHLCLSTTRQLFVPHKNSQVRMDTSLCVNLGDAMSLLPPNDLVSYIDIIQYVCSEPQAPGNGMVNGLSAMLRRRDVKDHSWAFGHRILETCRVCLKTFPSEYIFNSLHTLLSFLSDYYQDIEIRDRAHFLKRLLTHSSHDKNKKILGSFSSISSKDTASYVSATKIRPREMMGVRDYPSLLCLVPHRDTRWPVETVRSREMDVVKTSHHDIKTYLQYLENNTWSIKKLFHIQFSPSESPSTTIDRIITLELKFDRSKHFEDVQPVLVPILMRHPEARPRDFPHRYLIEVLIVPVDPLPSIVQTTCTFTLTNSERGSCSLPPLPLDFDDFFLPLRLPPDAAEEEVERLFGELWEKCDEMEGREAARSVKRLDTREEVVRRNLKDFSQFMMRGGEEKAAVFLPPKHHLLLKFDVEETFTLIDIRTDHWRLLPYVDDVLSRLGVDPLDL</sequence>
<evidence type="ECO:0000313" key="5">
    <source>
        <dbReference type="Proteomes" id="UP000241769"/>
    </source>
</evidence>